<reference evidence="1 2" key="1">
    <citation type="submission" date="2023-11" db="EMBL/GenBank/DDBJ databases">
        <title>Halocaridina rubra genome assembly.</title>
        <authorList>
            <person name="Smith C."/>
        </authorList>
    </citation>
    <scope>NUCLEOTIDE SEQUENCE [LARGE SCALE GENOMIC DNA]</scope>
    <source>
        <strain evidence="1">EP-1</strain>
        <tissue evidence="1">Whole</tissue>
    </source>
</reference>
<dbReference type="Proteomes" id="UP001381693">
    <property type="component" value="Unassembled WGS sequence"/>
</dbReference>
<evidence type="ECO:0000313" key="1">
    <source>
        <dbReference type="EMBL" id="KAK7067128.1"/>
    </source>
</evidence>
<evidence type="ECO:0000313" key="2">
    <source>
        <dbReference type="Proteomes" id="UP001381693"/>
    </source>
</evidence>
<comment type="caution">
    <text evidence="1">The sequence shown here is derived from an EMBL/GenBank/DDBJ whole genome shotgun (WGS) entry which is preliminary data.</text>
</comment>
<dbReference type="AlphaFoldDB" id="A0AAN8WRR4"/>
<keyword evidence="2" id="KW-1185">Reference proteome</keyword>
<sequence>MSALSFLTEVVCCLRSTLGSTGDKLHFFVTRPQDLEWLKLVRARLDQTTLPGEGKVGTPATIVSHYTGTEEKGGAQGDIKVPEEAHRWIVYCAGDPT</sequence>
<gene>
    <name evidence="1" type="ORF">SK128_007603</name>
</gene>
<protein>
    <submittedName>
        <fullName evidence="1">Uncharacterized protein</fullName>
    </submittedName>
</protein>
<organism evidence="1 2">
    <name type="scientific">Halocaridina rubra</name>
    <name type="common">Hawaiian red shrimp</name>
    <dbReference type="NCBI Taxonomy" id="373956"/>
    <lineage>
        <taxon>Eukaryota</taxon>
        <taxon>Metazoa</taxon>
        <taxon>Ecdysozoa</taxon>
        <taxon>Arthropoda</taxon>
        <taxon>Crustacea</taxon>
        <taxon>Multicrustacea</taxon>
        <taxon>Malacostraca</taxon>
        <taxon>Eumalacostraca</taxon>
        <taxon>Eucarida</taxon>
        <taxon>Decapoda</taxon>
        <taxon>Pleocyemata</taxon>
        <taxon>Caridea</taxon>
        <taxon>Atyoidea</taxon>
        <taxon>Atyidae</taxon>
        <taxon>Halocaridina</taxon>
    </lineage>
</organism>
<name>A0AAN8WRR4_HALRR</name>
<dbReference type="EMBL" id="JAXCGZ010018919">
    <property type="protein sequence ID" value="KAK7067128.1"/>
    <property type="molecule type" value="Genomic_DNA"/>
</dbReference>
<proteinExistence type="predicted"/>
<accession>A0AAN8WRR4</accession>